<proteinExistence type="predicted"/>
<sequence length="100" mass="11339">MKGFRIKIDRQKTDIAVRNGVVVIGVDIGGDLHINGLDFYSAERLKWSNITLRDGIKVKITAADIDRTNPPVLKERMENEAILKEYNDLKTMLTEKGLLK</sequence>
<evidence type="ECO:0000313" key="1">
    <source>
        <dbReference type="EMBL" id="GHE37003.1"/>
    </source>
</evidence>
<comment type="caution">
    <text evidence="1">The sequence shown here is derived from an EMBL/GenBank/DDBJ whole genome shotgun (WGS) entry which is preliminary data.</text>
</comment>
<organism evidence="1 2">
    <name type="scientific">Sphingobacterium griseoflavum</name>
    <dbReference type="NCBI Taxonomy" id="1474952"/>
    <lineage>
        <taxon>Bacteria</taxon>
        <taxon>Pseudomonadati</taxon>
        <taxon>Bacteroidota</taxon>
        <taxon>Sphingobacteriia</taxon>
        <taxon>Sphingobacteriales</taxon>
        <taxon>Sphingobacteriaceae</taxon>
        <taxon>Sphingobacterium</taxon>
    </lineage>
</organism>
<protein>
    <submittedName>
        <fullName evidence="1">Uncharacterized protein</fullName>
    </submittedName>
</protein>
<dbReference type="RefSeq" id="WP_189626552.1">
    <property type="nucleotide sequence ID" value="NZ_BNAF01000007.1"/>
</dbReference>
<accession>A0ABQ3HV71</accession>
<name>A0ABQ3HV71_9SPHI</name>
<gene>
    <name evidence="1" type="ORF">GCM10017764_20270</name>
</gene>
<dbReference type="EMBL" id="BNAF01000007">
    <property type="protein sequence ID" value="GHE37003.1"/>
    <property type="molecule type" value="Genomic_DNA"/>
</dbReference>
<keyword evidence="2" id="KW-1185">Reference proteome</keyword>
<evidence type="ECO:0000313" key="2">
    <source>
        <dbReference type="Proteomes" id="UP000620550"/>
    </source>
</evidence>
<reference evidence="2" key="1">
    <citation type="journal article" date="2019" name="Int. J. Syst. Evol. Microbiol.">
        <title>The Global Catalogue of Microorganisms (GCM) 10K type strain sequencing project: providing services to taxonomists for standard genome sequencing and annotation.</title>
        <authorList>
            <consortium name="The Broad Institute Genomics Platform"/>
            <consortium name="The Broad Institute Genome Sequencing Center for Infectious Disease"/>
            <person name="Wu L."/>
            <person name="Ma J."/>
        </authorList>
    </citation>
    <scope>NUCLEOTIDE SEQUENCE [LARGE SCALE GENOMIC DNA]</scope>
    <source>
        <strain evidence="2">CGMCC 1.12966</strain>
    </source>
</reference>
<dbReference type="Proteomes" id="UP000620550">
    <property type="component" value="Unassembled WGS sequence"/>
</dbReference>